<dbReference type="Proteomes" id="UP001301350">
    <property type="component" value="Unassembled WGS sequence"/>
</dbReference>
<feature type="chain" id="PRO_5043687293" description="Metal-dependent protein hydrolase" evidence="2">
    <location>
        <begin position="20"/>
        <end position="425"/>
    </location>
</feature>
<feature type="signal peptide" evidence="2">
    <location>
        <begin position="1"/>
        <end position="19"/>
    </location>
</feature>
<sequence>MSWWTSGNRWPWRLRQSAAATLFVTSAPTSLRSRAASSACSGSHRGAALRWVLASTVPPWRLEHGRVRVPAASTSAANMAPPKTIGTHSGTFHCDEVLACSLLRLLPEYRDAPITRSRDVDTLATLDCLVDVGAEYEPSRRRFDHHQRAFYETFDASKKTKLSSAGLVYKHFGKDVLRQVCGDAADDRTIDLLYKKVYDGFIEAIDANDNGINATSERPRFTDNSNLPARIARMNSPWNRDEAPAAQNERFSRAMQVAGTEFVDYVLGLYEQWLPARAIVQEALNARTEVHPSRQIMLLKRWCPWKTHLYELEAAISGNSNAQGLPILFVLYLDTNRMWRVQAVNQPDSFESRLPLPEAWRGLRDEELVQVSGIDGCTFVHASGFTGGNRTYEGVLAMAVAALEMSRAAASASGPSNSQPTAGRL</sequence>
<dbReference type="EMBL" id="JANCYW010000017">
    <property type="protein sequence ID" value="KAK4538376.1"/>
    <property type="molecule type" value="Genomic_DNA"/>
</dbReference>
<reference evidence="3 4" key="1">
    <citation type="submission" date="2022-07" db="EMBL/GenBank/DDBJ databases">
        <title>Genome-wide signatures of adaptation to extreme environments.</title>
        <authorList>
            <person name="Cho C.H."/>
            <person name="Yoon H.S."/>
        </authorList>
    </citation>
    <scope>NUCLEOTIDE SEQUENCE [LARGE SCALE GENOMIC DNA]</scope>
    <source>
        <strain evidence="3 4">DBV 063 E5</strain>
    </source>
</reference>
<accession>A0AAV9J263</accession>
<protein>
    <recommendedName>
        <fullName evidence="5">Metal-dependent protein hydrolase</fullName>
    </recommendedName>
</protein>
<proteinExistence type="inferred from homology"/>
<comment type="similarity">
    <text evidence="1">Belongs to the MYG1 family.</text>
</comment>
<name>A0AAV9J263_CYACA</name>
<keyword evidence="4" id="KW-1185">Reference proteome</keyword>
<organism evidence="3 4">
    <name type="scientific">Cyanidium caldarium</name>
    <name type="common">Red alga</name>
    <dbReference type="NCBI Taxonomy" id="2771"/>
    <lineage>
        <taxon>Eukaryota</taxon>
        <taxon>Rhodophyta</taxon>
        <taxon>Bangiophyceae</taxon>
        <taxon>Cyanidiales</taxon>
        <taxon>Cyanidiaceae</taxon>
        <taxon>Cyanidium</taxon>
    </lineage>
</organism>
<evidence type="ECO:0000256" key="2">
    <source>
        <dbReference type="SAM" id="SignalP"/>
    </source>
</evidence>
<dbReference type="PANTHER" id="PTHR11215">
    <property type="entry name" value="METAL DEPENDENT HYDROLASE - RELATED"/>
    <property type="match status" value="1"/>
</dbReference>
<evidence type="ECO:0008006" key="5">
    <source>
        <dbReference type="Google" id="ProtNLM"/>
    </source>
</evidence>
<dbReference type="Pfam" id="PF03690">
    <property type="entry name" value="MYG1_exonuc"/>
    <property type="match status" value="1"/>
</dbReference>
<evidence type="ECO:0000313" key="4">
    <source>
        <dbReference type="Proteomes" id="UP001301350"/>
    </source>
</evidence>
<dbReference type="AlphaFoldDB" id="A0AAV9J263"/>
<evidence type="ECO:0000256" key="1">
    <source>
        <dbReference type="ARBA" id="ARBA00010105"/>
    </source>
</evidence>
<evidence type="ECO:0000313" key="3">
    <source>
        <dbReference type="EMBL" id="KAK4538376.1"/>
    </source>
</evidence>
<gene>
    <name evidence="3" type="ORF">CDCA_CDCA17G4401</name>
</gene>
<dbReference type="PANTHER" id="PTHR11215:SF1">
    <property type="entry name" value="MYG1 EXONUCLEASE"/>
    <property type="match status" value="1"/>
</dbReference>
<comment type="caution">
    <text evidence="3">The sequence shown here is derived from an EMBL/GenBank/DDBJ whole genome shotgun (WGS) entry which is preliminary data.</text>
</comment>
<dbReference type="GO" id="GO:0005634">
    <property type="term" value="C:nucleus"/>
    <property type="evidence" value="ECO:0007669"/>
    <property type="project" value="TreeGrafter"/>
</dbReference>
<keyword evidence="2" id="KW-0732">Signal</keyword>
<dbReference type="GO" id="GO:0005737">
    <property type="term" value="C:cytoplasm"/>
    <property type="evidence" value="ECO:0007669"/>
    <property type="project" value="TreeGrafter"/>
</dbReference>
<dbReference type="InterPro" id="IPR003226">
    <property type="entry name" value="MYG1_exonuclease"/>
</dbReference>